<dbReference type="InterPro" id="IPR008969">
    <property type="entry name" value="CarboxyPept-like_regulatory"/>
</dbReference>
<keyword evidence="3" id="KW-1185">Reference proteome</keyword>
<evidence type="ECO:0000256" key="1">
    <source>
        <dbReference type="ARBA" id="ARBA00022729"/>
    </source>
</evidence>
<evidence type="ECO:0000313" key="3">
    <source>
        <dbReference type="Proteomes" id="UP000297225"/>
    </source>
</evidence>
<dbReference type="RefSeq" id="WP_134849795.1">
    <property type="nucleotide sequence ID" value="NZ_CP197400.1"/>
</dbReference>
<dbReference type="GO" id="GO:0015344">
    <property type="term" value="F:siderophore uptake transmembrane transporter activity"/>
    <property type="evidence" value="ECO:0007669"/>
    <property type="project" value="TreeGrafter"/>
</dbReference>
<dbReference type="EMBL" id="SPNC01000009">
    <property type="protein sequence ID" value="TFH96976.1"/>
    <property type="molecule type" value="Genomic_DNA"/>
</dbReference>
<dbReference type="InterPro" id="IPR037066">
    <property type="entry name" value="Plug_dom_sf"/>
</dbReference>
<dbReference type="Gene3D" id="2.170.130.10">
    <property type="entry name" value="TonB-dependent receptor, plug domain"/>
    <property type="match status" value="1"/>
</dbReference>
<dbReference type="GO" id="GO:0044718">
    <property type="term" value="P:siderophore transmembrane transport"/>
    <property type="evidence" value="ECO:0007669"/>
    <property type="project" value="TreeGrafter"/>
</dbReference>
<dbReference type="InterPro" id="IPR039426">
    <property type="entry name" value="TonB-dep_rcpt-like"/>
</dbReference>
<dbReference type="STRING" id="1122973.GCA_000379925_01629"/>
<proteinExistence type="predicted"/>
<dbReference type="Proteomes" id="UP000297225">
    <property type="component" value="Unassembled WGS sequence"/>
</dbReference>
<evidence type="ECO:0008006" key="4">
    <source>
        <dbReference type="Google" id="ProtNLM"/>
    </source>
</evidence>
<organism evidence="2 3">
    <name type="scientific">Porphyromonas levii</name>
    <dbReference type="NCBI Taxonomy" id="28114"/>
    <lineage>
        <taxon>Bacteria</taxon>
        <taxon>Pseudomonadati</taxon>
        <taxon>Bacteroidota</taxon>
        <taxon>Bacteroidia</taxon>
        <taxon>Bacteroidales</taxon>
        <taxon>Porphyromonadaceae</taxon>
        <taxon>Porphyromonas</taxon>
    </lineage>
</organism>
<dbReference type="PANTHER" id="PTHR30069:SF29">
    <property type="entry name" value="HEMOGLOBIN AND HEMOGLOBIN-HAPTOGLOBIN-BINDING PROTEIN 1-RELATED"/>
    <property type="match status" value="1"/>
</dbReference>
<reference evidence="2 3" key="1">
    <citation type="submission" date="2019-03" db="EMBL/GenBank/DDBJ databases">
        <title>Porphyromonas levii Isolated from the Uterus of Dairy Cows.</title>
        <authorList>
            <person name="Francis A.M."/>
        </authorList>
    </citation>
    <scope>NUCLEOTIDE SEQUENCE [LARGE SCALE GENOMIC DNA]</scope>
    <source>
        <strain evidence="2 3">AF5678</strain>
    </source>
</reference>
<dbReference type="SUPFAM" id="SSF49464">
    <property type="entry name" value="Carboxypeptidase regulatory domain-like"/>
    <property type="match status" value="1"/>
</dbReference>
<sequence>MVARFIGFLLLMLSGAAVMVAQVPYTGRVVDDKGAPIQDVNVMLYRNEAIVMGFGFTDADGRFSVRAKGDTRPVAIGFVLLGYEARRIDIEEFRNGAEVVLKSVVFELREVSVRPDRIRRQNDTLIYNVSSFKLSQDRSIADVIRKMPGLEVSKNGTISFQGTPINKFYIEGMDLMGSKYAQASENINADMIGSVQVLQNHQPINSLKGLRFSDQAALNITLKENVKNVWSGIVDVGVGTALQDSANLLYNTRIMAMVFGRRRQNLSMYKGDNTGKDISREVMDLAALTRDAQKEDGLLSRLVAPAPDLEAERSAFNHSHMAAINHLVRTKRENDVRLQIDYLWDRQRGNSGASTAYLDLGGAILSEESSVVSKLSRLNGELTYKINKDKIYINNRLSGSMAIDKSKGTSTLDAVPTTQDVRIRKFYITEDFQFVAPLRKENSIEGGSQSTYSYLPGQILTVGGFVEKLNISAFESNNHVAFNHKVKGFTLSQRVGYKLRKQEIAVRYPEVEVTEGYLQQNLYVSSGVNMERWGHKLNATVKVDLMHRRYEAQQGWHLSLQPSVRWQYDWSGLITSQFSYSYAERPQALMTLYRTPIFTSYRVAAAHSGALENRGSHMISMSWKYQNPIAGRFYTLMGNWTRRTNEGLYKSALDGVVYRRTPTDIRYNTDSYWVRGEIARSFYWAHTLVALKGMQVWSDYYLLQQGVLTPWQARNTNVTLSISMQPAKIFSYELSSQMQINKQINRENPLLSHPQFASFEHSVDLYLFPAERLEMGLKGELYHHSDKNLPSNFFADIYLSYKMKRWELRLKCSNLLDNNLYEHRVRTSTADIYSSYRLRPRELFLTASFQL</sequence>
<dbReference type="PANTHER" id="PTHR30069">
    <property type="entry name" value="TONB-DEPENDENT OUTER MEMBRANE RECEPTOR"/>
    <property type="match status" value="1"/>
</dbReference>
<evidence type="ECO:0000313" key="2">
    <source>
        <dbReference type="EMBL" id="TFH96976.1"/>
    </source>
</evidence>
<protein>
    <recommendedName>
        <fullName evidence="4">TonB-dependent receptor</fullName>
    </recommendedName>
</protein>
<comment type="caution">
    <text evidence="2">The sequence shown here is derived from an EMBL/GenBank/DDBJ whole genome shotgun (WGS) entry which is preliminary data.</text>
</comment>
<keyword evidence="1" id="KW-0732">Signal</keyword>
<gene>
    <name evidence="2" type="ORF">E4P47_01280</name>
</gene>
<dbReference type="SUPFAM" id="SSF56935">
    <property type="entry name" value="Porins"/>
    <property type="match status" value="1"/>
</dbReference>
<dbReference type="OrthoDB" id="603275at2"/>
<name>A0A4Y8WT38_9PORP</name>
<accession>A0A4Y8WT38</accession>
<dbReference type="AlphaFoldDB" id="A0A4Y8WT38"/>